<feature type="domain" description="DUF4815" evidence="1">
    <location>
        <begin position="1"/>
        <end position="218"/>
    </location>
</feature>
<protein>
    <recommendedName>
        <fullName evidence="1">DUF4815 domain-containing protein</fullName>
    </recommendedName>
</protein>
<organism evidence="2">
    <name type="scientific">Candidatus Kentrum sp. TC</name>
    <dbReference type="NCBI Taxonomy" id="2126339"/>
    <lineage>
        <taxon>Bacteria</taxon>
        <taxon>Pseudomonadati</taxon>
        <taxon>Pseudomonadota</taxon>
        <taxon>Gammaproteobacteria</taxon>
        <taxon>Candidatus Kentrum</taxon>
    </lineage>
</organism>
<dbReference type="Pfam" id="PF16075">
    <property type="entry name" value="DUF4815"/>
    <property type="match status" value="1"/>
</dbReference>
<proteinExistence type="predicted"/>
<name>A0A450YXU9_9GAMM</name>
<evidence type="ECO:0000313" key="2">
    <source>
        <dbReference type="EMBL" id="VFK46368.1"/>
    </source>
</evidence>
<dbReference type="AlphaFoldDB" id="A0A450YXU9"/>
<reference evidence="2" key="1">
    <citation type="submission" date="2019-02" db="EMBL/GenBank/DDBJ databases">
        <authorList>
            <person name="Gruber-Vodicka R. H."/>
            <person name="Seah K. B. B."/>
        </authorList>
    </citation>
    <scope>NUCLEOTIDE SEQUENCE</scope>
    <source>
        <strain evidence="2">BECK_BZ125</strain>
    </source>
</reference>
<dbReference type="EMBL" id="CAADFT010000063">
    <property type="protein sequence ID" value="VFK46368.1"/>
    <property type="molecule type" value="Genomic_DNA"/>
</dbReference>
<dbReference type="InterPro" id="IPR032096">
    <property type="entry name" value="DUF4815"/>
</dbReference>
<accession>A0A450YXU9</accession>
<gene>
    <name evidence="2" type="ORF">BECKTC1821E_GA0114239_106312</name>
</gene>
<sequence length="252" mass="27369">MARYDRESNGSYVVDGLGVTVVSAGGGNQVYSIAEGKAHIDGFELELPASLRLARPDNPDLFDVSSEPHRFEPDQGGTMTIPLHYSPIASVTAVDITRESVATVTHGNYSGVSDPLPHNAILGIMSVVQGQTEYEEGTEFKLTGDMVDWSPTGGAEPAPGSTYQVVYRHRLIIQPDAIDEDSITVSNAVGDSLVLVDYSWKLPRIDAITLDRTGVARRTPFASHILIIRMSASILLGLIGKYFSTRLRSYTW</sequence>
<evidence type="ECO:0000259" key="1">
    <source>
        <dbReference type="Pfam" id="PF16075"/>
    </source>
</evidence>